<organism evidence="1 2">
    <name type="scientific">Strongylus vulgaris</name>
    <name type="common">Blood worm</name>
    <dbReference type="NCBI Taxonomy" id="40348"/>
    <lineage>
        <taxon>Eukaryota</taxon>
        <taxon>Metazoa</taxon>
        <taxon>Ecdysozoa</taxon>
        <taxon>Nematoda</taxon>
        <taxon>Chromadorea</taxon>
        <taxon>Rhabditida</taxon>
        <taxon>Rhabditina</taxon>
        <taxon>Rhabditomorpha</taxon>
        <taxon>Strongyloidea</taxon>
        <taxon>Strongylidae</taxon>
        <taxon>Strongylus</taxon>
    </lineage>
</organism>
<dbReference type="AlphaFoldDB" id="A0A3P7JMR7"/>
<accession>A0A3P7JMR7</accession>
<dbReference type="Proteomes" id="UP000270094">
    <property type="component" value="Unassembled WGS sequence"/>
</dbReference>
<evidence type="ECO:0000313" key="2">
    <source>
        <dbReference type="Proteomes" id="UP000270094"/>
    </source>
</evidence>
<keyword evidence="2" id="KW-1185">Reference proteome</keyword>
<reference evidence="1 2" key="1">
    <citation type="submission" date="2018-11" db="EMBL/GenBank/DDBJ databases">
        <authorList>
            <consortium name="Pathogen Informatics"/>
        </authorList>
    </citation>
    <scope>NUCLEOTIDE SEQUENCE [LARGE SCALE GENOMIC DNA]</scope>
</reference>
<protein>
    <submittedName>
        <fullName evidence="1">Uncharacterized protein</fullName>
    </submittedName>
</protein>
<dbReference type="EMBL" id="UYYB01106772">
    <property type="protein sequence ID" value="VDM79914.1"/>
    <property type="molecule type" value="Genomic_DNA"/>
</dbReference>
<dbReference type="OrthoDB" id="5864085at2759"/>
<evidence type="ECO:0000313" key="1">
    <source>
        <dbReference type="EMBL" id="VDM79914.1"/>
    </source>
</evidence>
<name>A0A3P7JMR7_STRVU</name>
<proteinExistence type="predicted"/>
<sequence>MDTNKVWMPKKRHFRETEEWRVKKSRVLSKMRALTRMNLLLVLSKMSFCRKHSAVQGEAGLKD</sequence>
<gene>
    <name evidence="1" type="ORF">SVUK_LOCUS14912</name>
</gene>